<feature type="region of interest" description="Disordered" evidence="6">
    <location>
        <begin position="475"/>
        <end position="497"/>
    </location>
</feature>
<dbReference type="InterPro" id="IPR003481">
    <property type="entry name" value="FliD_N"/>
</dbReference>
<evidence type="ECO:0000313" key="9">
    <source>
        <dbReference type="EMBL" id="MDZ5711484.1"/>
    </source>
</evidence>
<name>A0ABU5KJP7_9BACL</name>
<evidence type="ECO:0000259" key="8">
    <source>
        <dbReference type="Pfam" id="PF07195"/>
    </source>
</evidence>
<dbReference type="PANTHER" id="PTHR30288:SF0">
    <property type="entry name" value="FLAGELLAR HOOK-ASSOCIATED PROTEIN 2"/>
    <property type="match status" value="1"/>
</dbReference>
<dbReference type="Proteomes" id="UP001292084">
    <property type="component" value="Unassembled WGS sequence"/>
</dbReference>
<keyword evidence="10" id="KW-1185">Reference proteome</keyword>
<protein>
    <recommendedName>
        <fullName evidence="5">Flagellar hook-associated protein 2</fullName>
        <shortName evidence="5">HAP2</shortName>
    </recommendedName>
    <alternativeName>
        <fullName evidence="5">Flagellar cap protein</fullName>
    </alternativeName>
</protein>
<organism evidence="9 10">
    <name type="scientific">Jeotgalibacillus haloalkalitolerans</name>
    <dbReference type="NCBI Taxonomy" id="3104292"/>
    <lineage>
        <taxon>Bacteria</taxon>
        <taxon>Bacillati</taxon>
        <taxon>Bacillota</taxon>
        <taxon>Bacilli</taxon>
        <taxon>Bacillales</taxon>
        <taxon>Caryophanaceae</taxon>
        <taxon>Jeotgalibacillus</taxon>
    </lineage>
</organism>
<feature type="domain" description="Flagellar hook-associated protein 2 C-terminal" evidence="8">
    <location>
        <begin position="394"/>
        <end position="660"/>
    </location>
</feature>
<evidence type="ECO:0000256" key="4">
    <source>
        <dbReference type="ARBA" id="ARBA00023143"/>
    </source>
</evidence>
<comment type="subunit">
    <text evidence="2 5">Homopentamer.</text>
</comment>
<evidence type="ECO:0000256" key="3">
    <source>
        <dbReference type="ARBA" id="ARBA00023054"/>
    </source>
</evidence>
<keyword evidence="4 5" id="KW-0975">Bacterial flagellum</keyword>
<dbReference type="InterPro" id="IPR010809">
    <property type="entry name" value="FliD_C"/>
</dbReference>
<sequence length="674" mass="73382">MDIDSIVKNLMMAERMPLDRMKQDKQILEWQRDDYRAMNALMLDFRNKLSDMRFTTNYRARTVSTSDDTRVTATASSAAAQGSYSITKVDKLASAETWVTTTSINSDNSTPVDGSKSIKSQENLFANSLTWQTGAVGSQTITANGTDPVKLNLHTNETIVNSELSKMSVQVNGKSYKVVAAGNLEGAANQVTISANGELSFSSDVQISSGASVKVDYVTNQKVQEGTLKEGAATYSLSKKNLAEDGFTVSLDGGAGVSISNVTGNIGTLDGIGEINLDTGVITFNDGVVSADMSIRVNYKQEYTSFSAGAYNSTSGASPVTENFLIESSQSLNQVFSRVNSSKAGISMLLDETTGQLSVMKKETGDYNTSGNDIQLEGDLAGLLNLDSSTVTQGSDAEFTINGLATTRKSNTFTMSGVTFTLKQTFDETETPAGLTVNNDGNQVFDNIKEFVENYNTLIGGISLKTSEERYRSFQPLTDEQRGEMSEKQQEQWDEKAKSGLIRRDPILTGALSSMRNDFYSPVTNSDTDPMMRQLASIGITTTSNYIEGGKLEINEAKLKAAINNNPEAIEAMFIGGNNNTNDSEKGIIHRLHDTATETMDRLRTKAGNEFSTLQNYSLGKSIVNVDERIQRFEDRLIQVEDRYWAQFTAMEKAVSQANSQGMYLMSQLGMGGQ</sequence>
<keyword evidence="9" id="KW-0969">Cilium</keyword>
<dbReference type="Pfam" id="PF02465">
    <property type="entry name" value="FliD_N"/>
    <property type="match status" value="1"/>
</dbReference>
<comment type="function">
    <text evidence="5">Required for morphogenesis and for the elongation of the flagellar filament by facilitating polymerization of the flagellin monomers at the tip of growing filament. Forms a capping structure, which prevents flagellin subunits (transported through the central channel of the flagellum) from leaking out without polymerization at the distal end.</text>
</comment>
<keyword evidence="3" id="KW-0175">Coiled coil</keyword>
<keyword evidence="5" id="KW-0964">Secreted</keyword>
<evidence type="ECO:0000313" key="10">
    <source>
        <dbReference type="Proteomes" id="UP001292084"/>
    </source>
</evidence>
<accession>A0ABU5KJP7</accession>
<comment type="caution">
    <text evidence="9">The sequence shown here is derived from an EMBL/GenBank/DDBJ whole genome shotgun (WGS) entry which is preliminary data.</text>
</comment>
<evidence type="ECO:0000256" key="2">
    <source>
        <dbReference type="ARBA" id="ARBA00011255"/>
    </source>
</evidence>
<gene>
    <name evidence="9" type="primary">fliD</name>
    <name evidence="9" type="ORF">UFB30_04570</name>
</gene>
<dbReference type="EMBL" id="JAXQNN010000001">
    <property type="protein sequence ID" value="MDZ5711484.1"/>
    <property type="molecule type" value="Genomic_DNA"/>
</dbReference>
<comment type="subcellular location">
    <subcellularLocation>
        <location evidence="5">Secreted</location>
    </subcellularLocation>
    <subcellularLocation>
        <location evidence="5">Bacterial flagellum</location>
    </subcellularLocation>
</comment>
<comment type="similarity">
    <text evidence="1 5">Belongs to the FliD family.</text>
</comment>
<feature type="domain" description="Flagellar hook-associated protein 2 N-terminal" evidence="7">
    <location>
        <begin position="1"/>
        <end position="95"/>
    </location>
</feature>
<feature type="compositionally biased region" description="Basic and acidic residues" evidence="6">
    <location>
        <begin position="479"/>
        <end position="497"/>
    </location>
</feature>
<evidence type="ECO:0000256" key="5">
    <source>
        <dbReference type="RuleBase" id="RU362066"/>
    </source>
</evidence>
<dbReference type="PANTHER" id="PTHR30288">
    <property type="entry name" value="FLAGELLAR CAP/ASSEMBLY PROTEIN FLID"/>
    <property type="match status" value="1"/>
</dbReference>
<evidence type="ECO:0000256" key="6">
    <source>
        <dbReference type="SAM" id="MobiDB-lite"/>
    </source>
</evidence>
<evidence type="ECO:0000256" key="1">
    <source>
        <dbReference type="ARBA" id="ARBA00009764"/>
    </source>
</evidence>
<dbReference type="InterPro" id="IPR040026">
    <property type="entry name" value="FliD"/>
</dbReference>
<dbReference type="Pfam" id="PF07195">
    <property type="entry name" value="FliD_C"/>
    <property type="match status" value="1"/>
</dbReference>
<reference evidence="9 10" key="1">
    <citation type="submission" date="2023-12" db="EMBL/GenBank/DDBJ databases">
        <title>Jeotgalibacillus haloalkaliphilus sp. nov., a novel salt-tolerant bacteria, isolated from the estuary of the Fenhe River into the Yellow River.</title>
        <authorList>
            <person name="Li Y."/>
        </authorList>
    </citation>
    <scope>NUCLEOTIDE SEQUENCE [LARGE SCALE GENOMIC DNA]</scope>
    <source>
        <strain evidence="9 10">HH7-29</strain>
    </source>
</reference>
<proteinExistence type="inferred from homology"/>
<evidence type="ECO:0000259" key="7">
    <source>
        <dbReference type="Pfam" id="PF02465"/>
    </source>
</evidence>
<keyword evidence="9" id="KW-0966">Cell projection</keyword>
<keyword evidence="9" id="KW-0282">Flagellum</keyword>